<evidence type="ECO:0000256" key="4">
    <source>
        <dbReference type="ARBA" id="ARBA00022499"/>
    </source>
</evidence>
<keyword evidence="7" id="KW-0805">Transcription regulation</keyword>
<dbReference type="GO" id="GO:0006355">
    <property type="term" value="P:regulation of DNA-templated transcription"/>
    <property type="evidence" value="ECO:0007669"/>
    <property type="project" value="InterPro"/>
</dbReference>
<keyword evidence="8" id="KW-0804">Transcription</keyword>
<evidence type="ECO:0000256" key="9">
    <source>
        <dbReference type="ARBA" id="ARBA00023242"/>
    </source>
</evidence>
<evidence type="ECO:0000313" key="13">
    <source>
        <dbReference type="Proteomes" id="UP000317650"/>
    </source>
</evidence>
<feature type="compositionally biased region" description="Low complexity" evidence="10">
    <location>
        <begin position="47"/>
        <end position="58"/>
    </location>
</feature>
<proteinExistence type="predicted"/>
<feature type="compositionally biased region" description="Basic and acidic residues" evidence="10">
    <location>
        <begin position="456"/>
        <end position="467"/>
    </location>
</feature>
<evidence type="ECO:0000256" key="3">
    <source>
        <dbReference type="ARBA" id="ARBA00022490"/>
    </source>
</evidence>
<feature type="compositionally biased region" description="Polar residues" evidence="10">
    <location>
        <begin position="359"/>
        <end position="368"/>
    </location>
</feature>
<gene>
    <name evidence="12" type="ORF">C4D60_Mb08t26920</name>
</gene>
<dbReference type="PANTHER" id="PTHR31169:SF23">
    <property type="entry name" value="OS03G0572250 PROTEIN"/>
    <property type="match status" value="1"/>
</dbReference>
<reference evidence="12 13" key="1">
    <citation type="journal article" date="2019" name="Nat. Plants">
        <title>Genome sequencing of Musa balbisiana reveals subgenome evolution and function divergence in polyploid bananas.</title>
        <authorList>
            <person name="Yao X."/>
        </authorList>
    </citation>
    <scope>NUCLEOTIDE SEQUENCE [LARGE SCALE GENOMIC DNA]</scope>
    <source>
        <strain evidence="13">cv. DH-PKW</strain>
        <tissue evidence="12">Leaves</tissue>
    </source>
</reference>
<comment type="subcellular location">
    <subcellularLocation>
        <location evidence="2">Cytoplasm</location>
    </subcellularLocation>
    <subcellularLocation>
        <location evidence="1">Nucleus</location>
    </subcellularLocation>
</comment>
<dbReference type="AlphaFoldDB" id="A0A4S8K6S5"/>
<organism evidence="12 13">
    <name type="scientific">Musa balbisiana</name>
    <name type="common">Banana</name>
    <dbReference type="NCBI Taxonomy" id="52838"/>
    <lineage>
        <taxon>Eukaryota</taxon>
        <taxon>Viridiplantae</taxon>
        <taxon>Streptophyta</taxon>
        <taxon>Embryophyta</taxon>
        <taxon>Tracheophyta</taxon>
        <taxon>Spermatophyta</taxon>
        <taxon>Magnoliopsida</taxon>
        <taxon>Liliopsida</taxon>
        <taxon>Zingiberales</taxon>
        <taxon>Musaceae</taxon>
        <taxon>Musa</taxon>
    </lineage>
</organism>
<dbReference type="PANTHER" id="PTHR31169">
    <property type="entry name" value="OS05G0300700 PROTEIN"/>
    <property type="match status" value="1"/>
</dbReference>
<dbReference type="EMBL" id="PYDT01000002">
    <property type="protein sequence ID" value="THU70622.1"/>
    <property type="molecule type" value="Genomic_DNA"/>
</dbReference>
<evidence type="ECO:0000256" key="2">
    <source>
        <dbReference type="ARBA" id="ARBA00004496"/>
    </source>
</evidence>
<evidence type="ECO:0000256" key="7">
    <source>
        <dbReference type="ARBA" id="ARBA00023015"/>
    </source>
</evidence>
<evidence type="ECO:0000256" key="5">
    <source>
        <dbReference type="ARBA" id="ARBA00022553"/>
    </source>
</evidence>
<dbReference type="GO" id="GO:0005737">
    <property type="term" value="C:cytoplasm"/>
    <property type="evidence" value="ECO:0007669"/>
    <property type="project" value="UniProtKB-SubCell"/>
</dbReference>
<feature type="region of interest" description="Disordered" evidence="10">
    <location>
        <begin position="402"/>
        <end position="480"/>
    </location>
</feature>
<name>A0A4S8K6S5_MUSBA</name>
<dbReference type="STRING" id="52838.A0A4S8K6S5"/>
<sequence>MVTTRGMASLAVERGTPVTQDPRREKKRERGCTPSSPLPLRISSGASTRETPTTQEPPSETRRERGRSPSSPPPPPISSGTSTRETPTTLEPRSEKRRERGSSPSSPPPPPISSGASTPDAYEKVRDERIRENMERLQKLGILDLSLRLKSHLQHASSSAPSYQHRRKRDTTTGTTSGQKPPMQPPRRSSRLQHITPVSYAEIPIKKDVGSEMNGSILIEEGAKEEIYTDEHEKLLGKCEATWTLFVDGYGNDGRRIYDQIRGKTCHQCRQKTLGHRTHCSKCKIVQGQFCGDCLFMRYGENVLEAIKNPNWICPVCRGICNCSFCRIKKGWGPTGPMYRKIASMGYKSVAHYLIQSRRQQTSSGDLNSSESVSAEDSSNINADLYGENSKMPSAIKLGNNIKKKNESFPEKENESLSDKENECLPENGVRSSDDSSAEDTAEKSPTKLRSKIKKKNESCDDIKPIHDSVASRLRKRHKT</sequence>
<feature type="compositionally biased region" description="Low complexity" evidence="10">
    <location>
        <begin position="369"/>
        <end position="379"/>
    </location>
</feature>
<feature type="compositionally biased region" description="Basic and acidic residues" evidence="10">
    <location>
        <begin position="92"/>
        <end position="101"/>
    </location>
</feature>
<feature type="compositionally biased region" description="Basic and acidic residues" evidence="10">
    <location>
        <begin position="21"/>
        <end position="31"/>
    </location>
</feature>
<feature type="region of interest" description="Disordered" evidence="10">
    <location>
        <begin position="155"/>
        <end position="194"/>
    </location>
</feature>
<keyword evidence="13" id="KW-1185">Reference proteome</keyword>
<evidence type="ECO:0000256" key="1">
    <source>
        <dbReference type="ARBA" id="ARBA00004123"/>
    </source>
</evidence>
<comment type="caution">
    <text evidence="12">The sequence shown here is derived from an EMBL/GenBank/DDBJ whole genome shotgun (WGS) entry which is preliminary data.</text>
</comment>
<dbReference type="Proteomes" id="UP000317650">
    <property type="component" value="Chromosome 8"/>
</dbReference>
<evidence type="ECO:0000259" key="11">
    <source>
        <dbReference type="Pfam" id="PF10497"/>
    </source>
</evidence>
<evidence type="ECO:0000256" key="10">
    <source>
        <dbReference type="SAM" id="MobiDB-lite"/>
    </source>
</evidence>
<keyword evidence="6" id="KW-0832">Ubl conjugation</keyword>
<evidence type="ECO:0000313" key="12">
    <source>
        <dbReference type="EMBL" id="THU70622.1"/>
    </source>
</evidence>
<protein>
    <recommendedName>
        <fullName evidence="11">Zinc-finger domain-containing protein</fullName>
    </recommendedName>
</protein>
<evidence type="ECO:0000256" key="8">
    <source>
        <dbReference type="ARBA" id="ARBA00023163"/>
    </source>
</evidence>
<dbReference type="GO" id="GO:0005634">
    <property type="term" value="C:nucleus"/>
    <property type="evidence" value="ECO:0007669"/>
    <property type="project" value="UniProtKB-SubCell"/>
</dbReference>
<dbReference type="InterPro" id="IPR040221">
    <property type="entry name" value="CDCA7/CDA7L"/>
</dbReference>
<keyword evidence="5" id="KW-0597">Phosphoprotein</keyword>
<keyword evidence="4" id="KW-1017">Isopeptide bond</keyword>
<dbReference type="InterPro" id="IPR018866">
    <property type="entry name" value="Znf-4CXXC_R1"/>
</dbReference>
<feature type="region of interest" description="Disordered" evidence="10">
    <location>
        <begin position="359"/>
        <end position="387"/>
    </location>
</feature>
<dbReference type="Pfam" id="PF10497">
    <property type="entry name" value="zf-4CXXC_R1"/>
    <property type="match status" value="1"/>
</dbReference>
<feature type="region of interest" description="Disordered" evidence="10">
    <location>
        <begin position="1"/>
        <end position="122"/>
    </location>
</feature>
<evidence type="ECO:0000256" key="6">
    <source>
        <dbReference type="ARBA" id="ARBA00022843"/>
    </source>
</evidence>
<feature type="domain" description="Zinc-finger" evidence="11">
    <location>
        <begin position="258"/>
        <end position="354"/>
    </location>
</feature>
<feature type="compositionally biased region" description="Basic and acidic residues" evidence="10">
    <location>
        <begin position="404"/>
        <end position="423"/>
    </location>
</feature>
<keyword evidence="3" id="KW-0963">Cytoplasm</keyword>
<keyword evidence="9" id="KW-0539">Nucleus</keyword>
<accession>A0A4S8K6S5</accession>